<accession>A0AAF0EVA2</accession>
<dbReference type="EC" id="3.6.4.13" evidence="2"/>
<comment type="subcellular location">
    <subcellularLocation>
        <location evidence="1">Plastid</location>
        <location evidence="1">Chloroplast</location>
    </subcellularLocation>
</comment>
<dbReference type="SMART" id="SM00847">
    <property type="entry name" value="HA2"/>
    <property type="match status" value="1"/>
</dbReference>
<organism evidence="15 16">
    <name type="scientific">Malassezia cuniculi</name>
    <dbReference type="NCBI Taxonomy" id="948313"/>
    <lineage>
        <taxon>Eukaryota</taxon>
        <taxon>Fungi</taxon>
        <taxon>Dikarya</taxon>
        <taxon>Basidiomycota</taxon>
        <taxon>Ustilaginomycotina</taxon>
        <taxon>Malasseziomycetes</taxon>
        <taxon>Malasseziales</taxon>
        <taxon>Malasseziaceae</taxon>
        <taxon>Malassezia</taxon>
    </lineage>
</organism>
<protein>
    <recommendedName>
        <fullName evidence="2">RNA helicase</fullName>
        <ecNumber evidence="2">3.6.4.13</ecNumber>
    </recommendedName>
</protein>
<keyword evidence="16" id="KW-1185">Reference proteome</keyword>
<reference evidence="15" key="1">
    <citation type="submission" date="2023-03" db="EMBL/GenBank/DDBJ databases">
        <title>Mating type loci evolution in Malassezia.</title>
        <authorList>
            <person name="Coelho M.A."/>
        </authorList>
    </citation>
    <scope>NUCLEOTIDE SEQUENCE</scope>
    <source>
        <strain evidence="15">CBS 11721</strain>
    </source>
</reference>
<evidence type="ECO:0000313" key="16">
    <source>
        <dbReference type="Proteomes" id="UP001219933"/>
    </source>
</evidence>
<dbReference type="InterPro" id="IPR048333">
    <property type="entry name" value="HA2_WH"/>
</dbReference>
<evidence type="ECO:0000256" key="9">
    <source>
        <dbReference type="ARBA" id="ARBA00022884"/>
    </source>
</evidence>
<keyword evidence="10" id="KW-0809">Transit peptide</keyword>
<dbReference type="Proteomes" id="UP001219933">
    <property type="component" value="Chromosome 1"/>
</dbReference>
<gene>
    <name evidence="15" type="ORF">MCUN1_000390</name>
</gene>
<feature type="domain" description="Helicase ATP-binding" evidence="13">
    <location>
        <begin position="676"/>
        <end position="846"/>
    </location>
</feature>
<evidence type="ECO:0000256" key="6">
    <source>
        <dbReference type="ARBA" id="ARBA00022801"/>
    </source>
</evidence>
<evidence type="ECO:0000256" key="3">
    <source>
        <dbReference type="ARBA" id="ARBA00022528"/>
    </source>
</evidence>
<name>A0AAF0EVA2_9BASI</name>
<dbReference type="PANTHER" id="PTHR18934:SF145">
    <property type="entry name" value="ATP-DEPENDENT RNA HELICASE DHX57-RELATED"/>
    <property type="match status" value="1"/>
</dbReference>
<evidence type="ECO:0000256" key="10">
    <source>
        <dbReference type="ARBA" id="ARBA00022946"/>
    </source>
</evidence>
<dbReference type="FunFam" id="3.40.50.300:FF:000819">
    <property type="entry name" value="ATP dependent RNA helicase, putative"/>
    <property type="match status" value="1"/>
</dbReference>
<evidence type="ECO:0000256" key="11">
    <source>
        <dbReference type="ARBA" id="ARBA00047984"/>
    </source>
</evidence>
<dbReference type="PROSITE" id="PS51194">
    <property type="entry name" value="HELICASE_CTER"/>
    <property type="match status" value="1"/>
</dbReference>
<dbReference type="InterPro" id="IPR007502">
    <property type="entry name" value="Helicase-assoc_dom"/>
</dbReference>
<dbReference type="FunFam" id="3.40.50.300:FF:000500">
    <property type="entry name" value="ATP-dependent RNA helicase DHX29"/>
    <property type="match status" value="1"/>
</dbReference>
<dbReference type="Pfam" id="PF00270">
    <property type="entry name" value="DEAD"/>
    <property type="match status" value="1"/>
</dbReference>
<dbReference type="CDD" id="cd17917">
    <property type="entry name" value="DEXHc_RHA-like"/>
    <property type="match status" value="1"/>
</dbReference>
<dbReference type="InterPro" id="IPR011709">
    <property type="entry name" value="DEAD-box_helicase_OB_fold"/>
</dbReference>
<keyword evidence="7 15" id="KW-0347">Helicase</keyword>
<dbReference type="GO" id="GO:0003723">
    <property type="term" value="F:RNA binding"/>
    <property type="evidence" value="ECO:0007669"/>
    <property type="project" value="UniProtKB-KW"/>
</dbReference>
<dbReference type="Gene3D" id="3.40.50.300">
    <property type="entry name" value="P-loop containing nucleotide triphosphate hydrolases"/>
    <property type="match status" value="2"/>
</dbReference>
<dbReference type="Pfam" id="PF07717">
    <property type="entry name" value="OB_NTP_bind"/>
    <property type="match status" value="1"/>
</dbReference>
<dbReference type="Pfam" id="PF00271">
    <property type="entry name" value="Helicase_C"/>
    <property type="match status" value="1"/>
</dbReference>
<keyword evidence="6 15" id="KW-0378">Hydrolase</keyword>
<feature type="region of interest" description="Disordered" evidence="12">
    <location>
        <begin position="1"/>
        <end position="69"/>
    </location>
</feature>
<feature type="domain" description="Helicase C-terminal" evidence="14">
    <location>
        <begin position="929"/>
        <end position="1102"/>
    </location>
</feature>
<keyword evidence="8" id="KW-0067">ATP-binding</keyword>
<comment type="catalytic activity">
    <reaction evidence="11">
        <text>ATP + H2O = ADP + phosphate + H(+)</text>
        <dbReference type="Rhea" id="RHEA:13065"/>
        <dbReference type="ChEBI" id="CHEBI:15377"/>
        <dbReference type="ChEBI" id="CHEBI:15378"/>
        <dbReference type="ChEBI" id="CHEBI:30616"/>
        <dbReference type="ChEBI" id="CHEBI:43474"/>
        <dbReference type="ChEBI" id="CHEBI:456216"/>
        <dbReference type="EC" id="3.6.4.13"/>
    </reaction>
</comment>
<feature type="region of interest" description="Disordered" evidence="12">
    <location>
        <begin position="406"/>
        <end position="457"/>
    </location>
</feature>
<dbReference type="Pfam" id="PF04408">
    <property type="entry name" value="WHD_HA2"/>
    <property type="match status" value="1"/>
</dbReference>
<dbReference type="PANTHER" id="PTHR18934">
    <property type="entry name" value="ATP-DEPENDENT RNA HELICASE"/>
    <property type="match status" value="1"/>
</dbReference>
<evidence type="ECO:0000256" key="2">
    <source>
        <dbReference type="ARBA" id="ARBA00012552"/>
    </source>
</evidence>
<evidence type="ECO:0000259" key="14">
    <source>
        <dbReference type="PROSITE" id="PS51194"/>
    </source>
</evidence>
<dbReference type="InterPro" id="IPR001650">
    <property type="entry name" value="Helicase_C-like"/>
</dbReference>
<evidence type="ECO:0000256" key="8">
    <source>
        <dbReference type="ARBA" id="ARBA00022840"/>
    </source>
</evidence>
<dbReference type="SUPFAM" id="SSF52540">
    <property type="entry name" value="P-loop containing nucleoside triphosphate hydrolases"/>
    <property type="match status" value="1"/>
</dbReference>
<keyword evidence="5" id="KW-0547">Nucleotide-binding</keyword>
<dbReference type="InterPro" id="IPR014001">
    <property type="entry name" value="Helicase_ATP-bd"/>
</dbReference>
<evidence type="ECO:0000256" key="7">
    <source>
        <dbReference type="ARBA" id="ARBA00022806"/>
    </source>
</evidence>
<dbReference type="InterPro" id="IPR027417">
    <property type="entry name" value="P-loop_NTPase"/>
</dbReference>
<evidence type="ECO:0000256" key="4">
    <source>
        <dbReference type="ARBA" id="ARBA00022640"/>
    </source>
</evidence>
<dbReference type="InterPro" id="IPR011545">
    <property type="entry name" value="DEAD/DEAH_box_helicase_dom"/>
</dbReference>
<keyword evidence="9" id="KW-0694">RNA-binding</keyword>
<evidence type="ECO:0000256" key="5">
    <source>
        <dbReference type="ARBA" id="ARBA00022741"/>
    </source>
</evidence>
<dbReference type="SMART" id="SM00490">
    <property type="entry name" value="HELICc"/>
    <property type="match status" value="1"/>
</dbReference>
<dbReference type="GO" id="GO:0003724">
    <property type="term" value="F:RNA helicase activity"/>
    <property type="evidence" value="ECO:0007669"/>
    <property type="project" value="UniProtKB-EC"/>
</dbReference>
<keyword evidence="4" id="KW-0934">Plastid</keyword>
<feature type="region of interest" description="Disordered" evidence="12">
    <location>
        <begin position="471"/>
        <end position="491"/>
    </location>
</feature>
<proteinExistence type="predicted"/>
<feature type="compositionally biased region" description="Basic and acidic residues" evidence="12">
    <location>
        <begin position="22"/>
        <end position="53"/>
    </location>
</feature>
<dbReference type="CDD" id="cd18791">
    <property type="entry name" value="SF2_C_RHA"/>
    <property type="match status" value="1"/>
</dbReference>
<keyword evidence="3" id="KW-0150">Chloroplast</keyword>
<dbReference type="FunFam" id="1.20.120.1080:FF:000002">
    <property type="entry name" value="Putative ATP-dependent RNA helicase DHX36"/>
    <property type="match status" value="1"/>
</dbReference>
<dbReference type="Pfam" id="PF21010">
    <property type="entry name" value="HA2_C"/>
    <property type="match status" value="1"/>
</dbReference>
<dbReference type="GO" id="GO:0016787">
    <property type="term" value="F:hydrolase activity"/>
    <property type="evidence" value="ECO:0007669"/>
    <property type="project" value="UniProtKB-KW"/>
</dbReference>
<evidence type="ECO:0000256" key="1">
    <source>
        <dbReference type="ARBA" id="ARBA00004229"/>
    </source>
</evidence>
<dbReference type="PROSITE" id="PS51192">
    <property type="entry name" value="HELICASE_ATP_BIND_1"/>
    <property type="match status" value="1"/>
</dbReference>
<dbReference type="Gene3D" id="1.20.120.1080">
    <property type="match status" value="1"/>
</dbReference>
<sequence length="1428" mass="157295">MGKRKIQLKAPVNRGFATVSVPKKESVKKDEPAKEPPKAAKDEQAGAEPRDTQQDPVAATSAAKDGDLSPADRELQELAEKVLPASERHCSRRGKVIEMNQRLAPTLPVLPFERSLNDKILSAAFREEYIENAPRKLPMDKAPPADAPISVALAAGSDIDDLLVRALSMRTLLKQVGFSDEHIDMAIRYAPTLEFEEAIAWLVSVLPARQTANVAPVGSQTEAADEYPVPVPHPAYTFERRAANAKAVPKEEPAPKETSVESVSAETRAELVKSATRTLAQAKDILAAEASWDASLERPVAAWAAARAVSSLIDQENVRRRKAVGRMDAQLAAALDNKAYEERAQALQSQAAAVAAQCEAQHAFIRGDAAKLFSERMRAAVESSRAQAVADAQEEVRRARRREQIEQLHKKATGEEASGEEASGDSAEAVPAADAGNSGSPGENTGIPDAHDCPKNDDVESLADMFAEKVDTEETTSVRMRDLASGPGSNRSAKTILGDALRHIDMHARVRFTPLGSGRVKRSQLELRWSSRRSVGEPTIDVYKLTGEGCETAQLADDLVATIALHAIERDRPVQRMLGAGFRDFWDELDAARRKQQEADARKNVEHMQALLRERSGGVSLPKSVEERALQPPRVRGGGENADLPDFAAISSSASYLNMLPGRQSLPIAAYRQHILDTINSNQVTVLSGETGCGKSTQLPAYILEDCLARGERCRIYVTEPRRISAISLAQRVSQELGEAPRAVGTDGSLVGYAIRLESHVSRTTRLVYATTGIVLRMLESDAFNDITHIVVDEVHERSIESDFLLIILKTMMAQRPSLKIVLMSATLDAERISEYFGGCPTLAVPGRTFPVAVNFLEDVLELTGYLLDDGSPYARRRLTDKNVQLEDEDEEEDEEEPSVVLPRYSPQTVDTLTRLNEHVVNHEIIITLLEKLCLGGALRDDGAILVFLPGMADIRRIYDALLAHRYFGCASFLIYALHSSVASEGQNAVFDLPPPGVRKIVLSTNIAETGITIPDITCVIDSGKHREMRYDEKRKISRLVECFVARSNAKQRRGRAGRVQEGVCYHLFTRARHDNMLEDHPVPEMLRLSLQELALKLKVMRIRVGDTIEDALARALDPPLPVNIQRAVNSLIEVDALTPNQEITPLGRHLCHMPLDVHLGKFLLISVLFRCVDAALTIAAVLSSKSPFVAPMGQERRAQAAKAALMQAGSDFCTYAFVFAMWRKHVRGNAGKRYCTVNSLSADVLYQIEELRQQYLAYLLDSGFMRDDGVRQELARSRKGARPRLVDVPAAYNTHSEDYAAVTLALTAALYPKALAYDGSQLRTLTNNQPTFVHPSSAIRGVQLGRRGTHVLYYTIMMSKRLYAWEAAVVDTRALLLVCGDVEFRHSSSTLTLDKTRGRFALREPASLVSLRVLRDQLTRAINDFYL</sequence>
<evidence type="ECO:0000259" key="13">
    <source>
        <dbReference type="PROSITE" id="PS51192"/>
    </source>
</evidence>
<evidence type="ECO:0000256" key="12">
    <source>
        <dbReference type="SAM" id="MobiDB-lite"/>
    </source>
</evidence>
<evidence type="ECO:0000313" key="15">
    <source>
        <dbReference type="EMBL" id="WFD33577.1"/>
    </source>
</evidence>
<dbReference type="SMART" id="SM00487">
    <property type="entry name" value="DEXDc"/>
    <property type="match status" value="1"/>
</dbReference>
<dbReference type="GO" id="GO:0005524">
    <property type="term" value="F:ATP binding"/>
    <property type="evidence" value="ECO:0007669"/>
    <property type="project" value="UniProtKB-KW"/>
</dbReference>
<dbReference type="EMBL" id="CP119877">
    <property type="protein sequence ID" value="WFD33577.1"/>
    <property type="molecule type" value="Genomic_DNA"/>
</dbReference>